<evidence type="ECO:0000256" key="4">
    <source>
        <dbReference type="ARBA" id="ARBA00022692"/>
    </source>
</evidence>
<keyword evidence="6 7" id="KW-0472">Membrane</keyword>
<evidence type="ECO:0000313" key="8">
    <source>
        <dbReference type="EMBL" id="MDV6228080.1"/>
    </source>
</evidence>
<keyword evidence="5 7" id="KW-1133">Transmembrane helix</keyword>
<reference evidence="8 9" key="1">
    <citation type="submission" date="2023-10" db="EMBL/GenBank/DDBJ databases">
        <authorList>
            <person name="Venkata Ramana C."/>
            <person name="Sasikala C."/>
            <person name="Dhurka M."/>
        </authorList>
    </citation>
    <scope>NUCLEOTIDE SEQUENCE [LARGE SCALE GENOMIC DNA]</scope>
    <source>
        <strain evidence="8 9">KCTC 32151</strain>
    </source>
</reference>
<feature type="transmembrane region" description="Helical" evidence="7">
    <location>
        <begin position="467"/>
        <end position="485"/>
    </location>
</feature>
<evidence type="ECO:0000256" key="1">
    <source>
        <dbReference type="ARBA" id="ARBA00004651"/>
    </source>
</evidence>
<evidence type="ECO:0000256" key="6">
    <source>
        <dbReference type="ARBA" id="ARBA00023136"/>
    </source>
</evidence>
<feature type="transmembrane region" description="Helical" evidence="7">
    <location>
        <begin position="435"/>
        <end position="455"/>
    </location>
</feature>
<evidence type="ECO:0000313" key="9">
    <source>
        <dbReference type="Proteomes" id="UP001185659"/>
    </source>
</evidence>
<dbReference type="PANTHER" id="PTHR30509">
    <property type="entry name" value="P-HYDROXYBENZOIC ACID EFFLUX PUMP SUBUNIT-RELATED"/>
    <property type="match status" value="1"/>
</dbReference>
<keyword evidence="4 7" id="KW-0812">Transmembrane</keyword>
<feature type="transmembrane region" description="Helical" evidence="7">
    <location>
        <begin position="127"/>
        <end position="148"/>
    </location>
</feature>
<feature type="transmembrane region" description="Helical" evidence="7">
    <location>
        <begin position="411"/>
        <end position="429"/>
    </location>
</feature>
<name>A0ABU4APB0_9HYPH</name>
<evidence type="ECO:0000256" key="5">
    <source>
        <dbReference type="ARBA" id="ARBA00022989"/>
    </source>
</evidence>
<keyword evidence="2" id="KW-0813">Transport</keyword>
<dbReference type="InterPro" id="IPR006726">
    <property type="entry name" value="PHBA_efflux_AaeB/fusaric-R"/>
</dbReference>
<protein>
    <submittedName>
        <fullName evidence="8">FUSC family protein</fullName>
    </submittedName>
</protein>
<keyword evidence="3" id="KW-1003">Cell membrane</keyword>
<feature type="transmembrane region" description="Helical" evidence="7">
    <location>
        <begin position="69"/>
        <end position="92"/>
    </location>
</feature>
<evidence type="ECO:0000256" key="3">
    <source>
        <dbReference type="ARBA" id="ARBA00022475"/>
    </source>
</evidence>
<feature type="transmembrane region" description="Helical" evidence="7">
    <location>
        <begin position="98"/>
        <end position="115"/>
    </location>
</feature>
<dbReference type="EMBL" id="JAWLIP010000008">
    <property type="protein sequence ID" value="MDV6228080.1"/>
    <property type="molecule type" value="Genomic_DNA"/>
</dbReference>
<feature type="transmembrane region" description="Helical" evidence="7">
    <location>
        <begin position="383"/>
        <end position="404"/>
    </location>
</feature>
<comment type="subcellular location">
    <subcellularLocation>
        <location evidence="1">Cell membrane</location>
        <topology evidence="1">Multi-pass membrane protein</topology>
    </subcellularLocation>
</comment>
<organism evidence="8 9">
    <name type="scientific">Nitratireductor aquimarinus</name>
    <dbReference type="NCBI Taxonomy" id="889300"/>
    <lineage>
        <taxon>Bacteria</taxon>
        <taxon>Pseudomonadati</taxon>
        <taxon>Pseudomonadota</taxon>
        <taxon>Alphaproteobacteria</taxon>
        <taxon>Hyphomicrobiales</taxon>
        <taxon>Phyllobacteriaceae</taxon>
        <taxon>Nitratireductor</taxon>
    </lineage>
</organism>
<dbReference type="Pfam" id="PF04632">
    <property type="entry name" value="FUSC"/>
    <property type="match status" value="1"/>
</dbReference>
<evidence type="ECO:0000256" key="7">
    <source>
        <dbReference type="SAM" id="Phobius"/>
    </source>
</evidence>
<dbReference type="RefSeq" id="WP_317562098.1">
    <property type="nucleotide sequence ID" value="NZ_JAWLIP010000008.1"/>
</dbReference>
<feature type="transmembrane region" description="Helical" evidence="7">
    <location>
        <begin position="154"/>
        <end position="181"/>
    </location>
</feature>
<dbReference type="PANTHER" id="PTHR30509:SF9">
    <property type="entry name" value="MULTIDRUG RESISTANCE PROTEIN MDTO"/>
    <property type="match status" value="1"/>
</dbReference>
<evidence type="ECO:0000256" key="2">
    <source>
        <dbReference type="ARBA" id="ARBA00022448"/>
    </source>
</evidence>
<dbReference type="Proteomes" id="UP001185659">
    <property type="component" value="Unassembled WGS sequence"/>
</dbReference>
<comment type="caution">
    <text evidence="8">The sequence shown here is derived from an EMBL/GenBank/DDBJ whole genome shotgun (WGS) entry which is preliminary data.</text>
</comment>
<accession>A0ABU4APB0</accession>
<gene>
    <name evidence="8" type="ORF">R2G56_17430</name>
</gene>
<feature type="transmembrane region" description="Helical" evidence="7">
    <location>
        <begin position="28"/>
        <end position="48"/>
    </location>
</feature>
<proteinExistence type="predicted"/>
<sequence>MTPASSPLSRLLSQAWADLQPFAGRFGLTWRVALLCAIVTAAAMMFKIPEASISCYLIIFLMKEDAVQNCLMGFGLILLATLVVVLMIPVINMSIDSPAMRLAIMFGVSYVFLFLSSTTPLGEQAAIVGLIVAFIMTLVTDVPIGQIGNQGLLAAWKMACMPMALMILFNLVLGIPAQTLVRNRIVRRLRASADVLEHPDAGEELQELLAEGNDLSLQQMLTVKLLHLISKQKSTWLNGAVETSYRVMLASLVPAGSIAPERARALAGELRQAADEIASGNIPAAPAHEDATNDSAAARKLSEALAALSQPDGGASPKPAPQRLLSADAFTNPDHQRYALKTSLAAIICYLIYTGIQWDGIHTALITCYVAALGTTGETVRKLTLRIVGCLIGAAMGVGALLFIMPHLTSIGGLMVLVFAGTLVGAWVSSGNERISYSGVQIALAFLLTTLNGFGPSFEFSQAGDRIMGIFVGIFVIYVIFTQFWPKSVVNEVRDTLDRVSGDLKSLAGETKDRRDSDLAISMRAFGDLEHADEMLDMAYFEPRSERAPNEQLDGYRVTLEEMRSRLCGLQARA</sequence>
<keyword evidence="9" id="KW-1185">Reference proteome</keyword>